<evidence type="ECO:0000313" key="1">
    <source>
        <dbReference type="EMBL" id="KAJ3581004.1"/>
    </source>
</evidence>
<organism evidence="1 2">
    <name type="scientific">Muraenolepis orangiensis</name>
    <name type="common">Patagonian moray cod</name>
    <dbReference type="NCBI Taxonomy" id="630683"/>
    <lineage>
        <taxon>Eukaryota</taxon>
        <taxon>Metazoa</taxon>
        <taxon>Chordata</taxon>
        <taxon>Craniata</taxon>
        <taxon>Vertebrata</taxon>
        <taxon>Euteleostomi</taxon>
        <taxon>Actinopterygii</taxon>
        <taxon>Neopterygii</taxon>
        <taxon>Teleostei</taxon>
        <taxon>Neoteleostei</taxon>
        <taxon>Acanthomorphata</taxon>
        <taxon>Zeiogadaria</taxon>
        <taxon>Gadariae</taxon>
        <taxon>Gadiformes</taxon>
        <taxon>Muraenolepidoidei</taxon>
        <taxon>Muraenolepididae</taxon>
        <taxon>Muraenolepis</taxon>
    </lineage>
</organism>
<reference evidence="1" key="1">
    <citation type="submission" date="2022-07" db="EMBL/GenBank/DDBJ databases">
        <title>Chromosome-level genome of Muraenolepis orangiensis.</title>
        <authorList>
            <person name="Kim J."/>
        </authorList>
    </citation>
    <scope>NUCLEOTIDE SEQUENCE</scope>
    <source>
        <strain evidence="1">KU_S4_2022</strain>
        <tissue evidence="1">Muscle</tissue>
    </source>
</reference>
<sequence>MNGGVLNLSLSATCEQRESDVVFPSLVYSELVEDFDCVLRSNHSFLCTWRPVEHVADLRLYYRYGVSPAPLPVPEASEWKAGR</sequence>
<comment type="caution">
    <text evidence="1">The sequence shown here is derived from an EMBL/GenBank/DDBJ whole genome shotgun (WGS) entry which is preliminary data.</text>
</comment>
<dbReference type="AlphaFoldDB" id="A0A9Q0I0F8"/>
<evidence type="ECO:0000313" key="2">
    <source>
        <dbReference type="Proteomes" id="UP001148018"/>
    </source>
</evidence>
<protein>
    <submittedName>
        <fullName evidence="1">Uncharacterized protein</fullName>
    </submittedName>
</protein>
<dbReference type="EMBL" id="JANIIK010004165">
    <property type="protein sequence ID" value="KAJ3581004.1"/>
    <property type="molecule type" value="Genomic_DNA"/>
</dbReference>
<keyword evidence="2" id="KW-1185">Reference proteome</keyword>
<gene>
    <name evidence="1" type="ORF">NHX12_017182</name>
</gene>
<dbReference type="Proteomes" id="UP001148018">
    <property type="component" value="Unassembled WGS sequence"/>
</dbReference>
<proteinExistence type="predicted"/>
<feature type="non-terminal residue" evidence="1">
    <location>
        <position position="1"/>
    </location>
</feature>
<dbReference type="OrthoDB" id="8953415at2759"/>
<name>A0A9Q0I0F8_9TELE</name>
<accession>A0A9Q0I0F8</accession>